<dbReference type="Proteomes" id="UP000681356">
    <property type="component" value="Unassembled WGS sequence"/>
</dbReference>
<reference evidence="1" key="1">
    <citation type="submission" date="2021-04" db="EMBL/GenBank/DDBJ databases">
        <authorList>
            <person name="Yoon J."/>
        </authorList>
    </citation>
    <scope>NUCLEOTIDE SEQUENCE</scope>
    <source>
        <strain evidence="1">KMU-90</strain>
    </source>
</reference>
<name>A0A8J7WD47_9RHOB</name>
<protein>
    <submittedName>
        <fullName evidence="1">Uncharacterized protein</fullName>
    </submittedName>
</protein>
<dbReference type="AlphaFoldDB" id="A0A8J7WD47"/>
<evidence type="ECO:0000313" key="2">
    <source>
        <dbReference type="Proteomes" id="UP000681356"/>
    </source>
</evidence>
<comment type="caution">
    <text evidence="1">The sequence shown here is derived from an EMBL/GenBank/DDBJ whole genome shotgun (WGS) entry which is preliminary data.</text>
</comment>
<dbReference type="EMBL" id="JAGTUU010000001">
    <property type="protein sequence ID" value="MBS0123176.1"/>
    <property type="molecule type" value="Genomic_DNA"/>
</dbReference>
<keyword evidence="2" id="KW-1185">Reference proteome</keyword>
<organism evidence="1 2">
    <name type="scientific">Thetidibacter halocola</name>
    <dbReference type="NCBI Taxonomy" id="2827239"/>
    <lineage>
        <taxon>Bacteria</taxon>
        <taxon>Pseudomonadati</taxon>
        <taxon>Pseudomonadota</taxon>
        <taxon>Alphaproteobacteria</taxon>
        <taxon>Rhodobacterales</taxon>
        <taxon>Roseobacteraceae</taxon>
        <taxon>Thetidibacter</taxon>
    </lineage>
</organism>
<gene>
    <name evidence="1" type="ORF">KB874_03430</name>
</gene>
<proteinExistence type="predicted"/>
<evidence type="ECO:0000313" key="1">
    <source>
        <dbReference type="EMBL" id="MBS0123176.1"/>
    </source>
</evidence>
<sequence length="68" mass="6495">MLVDAGGGDDVVVTGAVRLDGGSVADVLVAAALAGHSTVIDLGALDGITLRGVKMRGLSAADFACAAA</sequence>
<accession>A0A8J7WD47</accession>
<dbReference type="RefSeq" id="WP_212535131.1">
    <property type="nucleotide sequence ID" value="NZ_JAGTUU010000001.1"/>
</dbReference>